<dbReference type="eggNOG" id="COG0619">
    <property type="taxonomic scope" value="Bacteria"/>
</dbReference>
<gene>
    <name evidence="9" type="primary">ecfT</name>
    <name evidence="10" type="ORF">LQ50_17625</name>
</gene>
<feature type="transmembrane region" description="Helical" evidence="9">
    <location>
        <begin position="247"/>
        <end position="265"/>
    </location>
</feature>
<dbReference type="InterPro" id="IPR024919">
    <property type="entry name" value="EcfT"/>
</dbReference>
<dbReference type="GO" id="GO:0005886">
    <property type="term" value="C:plasma membrane"/>
    <property type="evidence" value="ECO:0007669"/>
    <property type="project" value="UniProtKB-SubCell"/>
</dbReference>
<evidence type="ECO:0000256" key="6">
    <source>
        <dbReference type="ARBA" id="ARBA00022692"/>
    </source>
</evidence>
<dbReference type="HAMAP" id="MF_01461">
    <property type="entry name" value="EcfT"/>
    <property type="match status" value="1"/>
</dbReference>
<evidence type="ECO:0000256" key="7">
    <source>
        <dbReference type="ARBA" id="ARBA00022989"/>
    </source>
</evidence>
<comment type="similarity">
    <text evidence="2 9">Belongs to the energy-coupling factor EcfT family.</text>
</comment>
<comment type="function">
    <text evidence="9">Transmembrane (T) component of an energy-coupling factor (ECF) ABC-transporter complex. Unlike classic ABC transporters this ECF transporter provides the energy necessary to transport a number of different substrates.</text>
</comment>
<evidence type="ECO:0000256" key="5">
    <source>
        <dbReference type="ARBA" id="ARBA00022475"/>
    </source>
</evidence>
<evidence type="ECO:0000256" key="8">
    <source>
        <dbReference type="ARBA" id="ARBA00023136"/>
    </source>
</evidence>
<proteinExistence type="inferred from homology"/>
<keyword evidence="6 9" id="KW-0812">Transmembrane</keyword>
<dbReference type="InterPro" id="IPR003339">
    <property type="entry name" value="ABC/ECF_trnsptr_transmembrane"/>
</dbReference>
<keyword evidence="5 9" id="KW-1003">Cell membrane</keyword>
<comment type="caution">
    <text evidence="10">The sequence shown here is derived from an EMBL/GenBank/DDBJ whole genome shotgun (WGS) entry which is preliminary data.</text>
</comment>
<feature type="transmembrane region" description="Helical" evidence="9">
    <location>
        <begin position="107"/>
        <end position="129"/>
    </location>
</feature>
<accession>A0A0B0ICH1</accession>
<dbReference type="CDD" id="cd16914">
    <property type="entry name" value="EcfT"/>
    <property type="match status" value="1"/>
</dbReference>
<dbReference type="Proteomes" id="UP000030832">
    <property type="component" value="Unassembled WGS sequence"/>
</dbReference>
<comment type="subunit">
    <text evidence="9">Forms a stable energy-coupling factor (ECF) transporter complex composed of 2 membrane-embedded substrate-binding proteins (S component), 2 ATP-binding proteins (A component) and 2 transmembrane proteins (T component).</text>
</comment>
<feature type="transmembrane region" description="Helical" evidence="9">
    <location>
        <begin position="70"/>
        <end position="87"/>
    </location>
</feature>
<evidence type="ECO:0000313" key="11">
    <source>
        <dbReference type="Proteomes" id="UP000030832"/>
    </source>
</evidence>
<comment type="subcellular location">
    <subcellularLocation>
        <location evidence="1 9">Cell membrane</location>
        <topology evidence="1 9">Multi-pass membrane protein</topology>
    </subcellularLocation>
</comment>
<evidence type="ECO:0000256" key="2">
    <source>
        <dbReference type="ARBA" id="ARBA00005660"/>
    </source>
</evidence>
<dbReference type="EMBL" id="JRJU01000025">
    <property type="protein sequence ID" value="KHF38995.1"/>
    <property type="molecule type" value="Genomic_DNA"/>
</dbReference>
<dbReference type="AlphaFoldDB" id="A0A0B0ICH1"/>
<organism evidence="10 11">
    <name type="scientific">Halalkalibacter okhensis</name>
    <dbReference type="NCBI Taxonomy" id="333138"/>
    <lineage>
        <taxon>Bacteria</taxon>
        <taxon>Bacillati</taxon>
        <taxon>Bacillota</taxon>
        <taxon>Bacilli</taxon>
        <taxon>Bacillales</taxon>
        <taxon>Bacillaceae</taxon>
        <taxon>Halalkalibacter</taxon>
    </lineage>
</organism>
<evidence type="ECO:0000256" key="1">
    <source>
        <dbReference type="ARBA" id="ARBA00004651"/>
    </source>
</evidence>
<keyword evidence="4 9" id="KW-0813">Transport</keyword>
<keyword evidence="7 9" id="KW-1133">Transmembrane helix</keyword>
<keyword evidence="8 9" id="KW-0472">Membrane</keyword>
<name>A0A0B0ICH1_9BACI</name>
<dbReference type="RefSeq" id="WP_034631449.1">
    <property type="nucleotide sequence ID" value="NZ_JRJU01000025.1"/>
</dbReference>
<dbReference type="PANTHER" id="PTHR33514">
    <property type="entry name" value="PROTEIN ABCI12, CHLOROPLASTIC"/>
    <property type="match status" value="1"/>
</dbReference>
<evidence type="ECO:0000313" key="10">
    <source>
        <dbReference type="EMBL" id="KHF38995.1"/>
    </source>
</evidence>
<dbReference type="GO" id="GO:0022857">
    <property type="term" value="F:transmembrane transporter activity"/>
    <property type="evidence" value="ECO:0007669"/>
    <property type="project" value="UniProtKB-UniRule"/>
</dbReference>
<feature type="transmembrane region" description="Helical" evidence="9">
    <location>
        <begin position="29"/>
        <end position="58"/>
    </location>
</feature>
<dbReference type="STRING" id="333138.LQ50_17625"/>
<sequence>MLQNVIIGQYVSTSSILHRLDPRSKLVSVFLLVIIIFLANNWITNTLIILFTIAMVTLSRVPLSFIYKGIRPILWLVLFTFILHLFLTREGAVLFRFGFFTLYEEALRQAVTIAIRLITIILLTSLVTLTTRPIDLTDGLESLFSPLKKVRLPAHELALMMSIALRFIPTFMQETEKIMKAQMARGVDFTSGPIGQRVKALLPLLVPLFISAFNRAEDLALAMESRGYRGGEGRTKYRVLQWQVRDTIAFLFCISFGIVIVLLRFI</sequence>
<evidence type="ECO:0000256" key="9">
    <source>
        <dbReference type="HAMAP-Rule" id="MF_01461"/>
    </source>
</evidence>
<dbReference type="PANTHER" id="PTHR33514:SF13">
    <property type="entry name" value="PROTEIN ABCI12, CHLOROPLASTIC"/>
    <property type="match status" value="1"/>
</dbReference>
<evidence type="ECO:0000256" key="3">
    <source>
        <dbReference type="ARBA" id="ARBA00014042"/>
    </source>
</evidence>
<protein>
    <recommendedName>
        <fullName evidence="3 9">Energy-coupling factor transporter transmembrane protein EcfT</fullName>
        <shortName evidence="9">ECF transporter T component EcfT</shortName>
    </recommendedName>
</protein>
<reference evidence="10 11" key="1">
    <citation type="submission" date="2014-09" db="EMBL/GenBank/DDBJ databases">
        <title>Genome sequencing and annotation of Bacillus Okhensis strain Kh10-101T.</title>
        <authorList>
            <person name="Prakash J.S."/>
        </authorList>
    </citation>
    <scope>NUCLEOTIDE SEQUENCE [LARGE SCALE GENOMIC DNA]</scope>
    <source>
        <strain evidence="11">Kh10-101T</strain>
    </source>
</reference>
<keyword evidence="11" id="KW-1185">Reference proteome</keyword>
<evidence type="ECO:0000256" key="4">
    <source>
        <dbReference type="ARBA" id="ARBA00022448"/>
    </source>
</evidence>
<dbReference type="Pfam" id="PF02361">
    <property type="entry name" value="CbiQ"/>
    <property type="match status" value="1"/>
</dbReference>
<dbReference type="OrthoDB" id="8075495at2"/>